<dbReference type="InterPro" id="IPR050564">
    <property type="entry name" value="F420-G6PD/mer"/>
</dbReference>
<dbReference type="PANTHER" id="PTHR43244">
    <property type="match status" value="1"/>
</dbReference>
<organism evidence="3 4">
    <name type="scientific">Nocardioides scoriae</name>
    <dbReference type="NCBI Taxonomy" id="642780"/>
    <lineage>
        <taxon>Bacteria</taxon>
        <taxon>Bacillati</taxon>
        <taxon>Actinomycetota</taxon>
        <taxon>Actinomycetes</taxon>
        <taxon>Propionibacteriales</taxon>
        <taxon>Nocardioidaceae</taxon>
        <taxon>Nocardioides</taxon>
    </lineage>
</organism>
<dbReference type="RefSeq" id="WP_091728565.1">
    <property type="nucleotide sequence ID" value="NZ_LT629757.1"/>
</dbReference>
<dbReference type="AlphaFoldDB" id="A0A1H1RTQ5"/>
<accession>A0A1H1RTQ5</accession>
<dbReference type="Pfam" id="PF00296">
    <property type="entry name" value="Bac_luciferase"/>
    <property type="match status" value="1"/>
</dbReference>
<keyword evidence="1" id="KW-0560">Oxidoreductase</keyword>
<dbReference type="InterPro" id="IPR011251">
    <property type="entry name" value="Luciferase-like_dom"/>
</dbReference>
<name>A0A1H1RTQ5_9ACTN</name>
<dbReference type="NCBIfam" id="TIGR03559">
    <property type="entry name" value="F420_Rv3520c"/>
    <property type="match status" value="1"/>
</dbReference>
<dbReference type="InterPro" id="IPR036661">
    <property type="entry name" value="Luciferase-like_sf"/>
</dbReference>
<evidence type="ECO:0000256" key="1">
    <source>
        <dbReference type="ARBA" id="ARBA00023002"/>
    </source>
</evidence>
<evidence type="ECO:0000313" key="4">
    <source>
        <dbReference type="Proteomes" id="UP000198859"/>
    </source>
</evidence>
<sequence>MQLSTILSYSGDPRAAADQVAALEAAGLDTIWVAEAYGFDSPTLMGYLAARTERVRIGSAILNVYSRTPTLLAQTAAGLDNVSGGRAVLGLGASGPQVVEGWHGMPYDRPLGRTREAIEIVRSALRREVVRHDGRSFTLPLPADQGTGLGKPLKMLTHPERSSVPVYVAALGPRSVESTAEIADGWLPFLFSPEGAAGVWGDALAAGFARRSADLGPLQVVGGGLVAVGDDVEDRLDLARPHAALYIGGMGAKGKNFYHQLACQYGFEAEADQVQELFLAGKKREAEAAVPRALLEQTNLVGPEGHVRERIEAYREAGVTDLQVLPVDEDPVGLVRRLKEWVA</sequence>
<gene>
    <name evidence="3" type="ORF">SAMN04488570_1774</name>
</gene>
<dbReference type="CDD" id="cd01097">
    <property type="entry name" value="Tetrahydromethanopterin_reductase"/>
    <property type="match status" value="1"/>
</dbReference>
<dbReference type="InterPro" id="IPR019951">
    <property type="entry name" value="F420_OxRdatse_Rv3520c_pred"/>
</dbReference>
<dbReference type="SUPFAM" id="SSF51679">
    <property type="entry name" value="Bacterial luciferase-like"/>
    <property type="match status" value="1"/>
</dbReference>
<protein>
    <submittedName>
        <fullName evidence="3">Probable F420-dependent oxidoreductase, Rv3520c family</fullName>
    </submittedName>
</protein>
<keyword evidence="4" id="KW-1185">Reference proteome</keyword>
<proteinExistence type="predicted"/>
<reference evidence="4" key="1">
    <citation type="submission" date="2016-10" db="EMBL/GenBank/DDBJ databases">
        <authorList>
            <person name="Varghese N."/>
            <person name="Submissions S."/>
        </authorList>
    </citation>
    <scope>NUCLEOTIDE SEQUENCE [LARGE SCALE GENOMIC DNA]</scope>
    <source>
        <strain evidence="4">DSM 22127</strain>
    </source>
</reference>
<dbReference type="STRING" id="642780.SAMN04488570_1774"/>
<dbReference type="GO" id="GO:0016705">
    <property type="term" value="F:oxidoreductase activity, acting on paired donors, with incorporation or reduction of molecular oxygen"/>
    <property type="evidence" value="ECO:0007669"/>
    <property type="project" value="InterPro"/>
</dbReference>
<dbReference type="EMBL" id="LT629757">
    <property type="protein sequence ID" value="SDS39117.1"/>
    <property type="molecule type" value="Genomic_DNA"/>
</dbReference>
<dbReference type="Proteomes" id="UP000198859">
    <property type="component" value="Chromosome I"/>
</dbReference>
<evidence type="ECO:0000313" key="3">
    <source>
        <dbReference type="EMBL" id="SDS39117.1"/>
    </source>
</evidence>
<evidence type="ECO:0000259" key="2">
    <source>
        <dbReference type="Pfam" id="PF00296"/>
    </source>
</evidence>
<dbReference type="OrthoDB" id="5241778at2"/>
<dbReference type="PANTHER" id="PTHR43244:SF1">
    <property type="entry name" value="5,10-METHYLENETETRAHYDROMETHANOPTERIN REDUCTASE"/>
    <property type="match status" value="1"/>
</dbReference>
<dbReference type="Gene3D" id="3.20.20.30">
    <property type="entry name" value="Luciferase-like domain"/>
    <property type="match status" value="1"/>
</dbReference>
<feature type="domain" description="Luciferase-like" evidence="2">
    <location>
        <begin position="7"/>
        <end position="320"/>
    </location>
</feature>